<dbReference type="AlphaFoldDB" id="A0A6B2LD94"/>
<dbReference type="PANTHER" id="PTHR24347">
    <property type="entry name" value="SERINE/THREONINE-PROTEIN KINASE"/>
    <property type="match status" value="1"/>
</dbReference>
<reference evidence="3" key="1">
    <citation type="journal article" date="2020" name="J. Eukaryot. Microbiol.">
        <title>De novo Sequencing, Assembly and Annotation of the Transcriptome for the Free-Living Testate Amoeba Arcella intermedia.</title>
        <authorList>
            <person name="Ribeiro G.M."/>
            <person name="Porfirio-Sousa A.L."/>
            <person name="Maurer-Alcala X.X."/>
            <person name="Katz L.A."/>
            <person name="Lahr D.J.G."/>
        </authorList>
    </citation>
    <scope>NUCLEOTIDE SEQUENCE</scope>
</reference>
<organism evidence="3">
    <name type="scientific">Arcella intermedia</name>
    <dbReference type="NCBI Taxonomy" id="1963864"/>
    <lineage>
        <taxon>Eukaryota</taxon>
        <taxon>Amoebozoa</taxon>
        <taxon>Tubulinea</taxon>
        <taxon>Elardia</taxon>
        <taxon>Arcellinida</taxon>
        <taxon>Sphaerothecina</taxon>
        <taxon>Arcellidae</taxon>
        <taxon>Arcella</taxon>
    </lineage>
</organism>
<proteinExistence type="predicted"/>
<evidence type="ECO:0000259" key="2">
    <source>
        <dbReference type="PROSITE" id="PS50011"/>
    </source>
</evidence>
<dbReference type="GO" id="GO:0004672">
    <property type="term" value="F:protein kinase activity"/>
    <property type="evidence" value="ECO:0007669"/>
    <property type="project" value="InterPro"/>
</dbReference>
<dbReference type="GO" id="GO:0005524">
    <property type="term" value="F:ATP binding"/>
    <property type="evidence" value="ECO:0007669"/>
    <property type="project" value="UniProtKB-UniRule"/>
</dbReference>
<feature type="domain" description="Protein kinase" evidence="2">
    <location>
        <begin position="1"/>
        <end position="252"/>
    </location>
</feature>
<evidence type="ECO:0000256" key="1">
    <source>
        <dbReference type="PROSITE-ProRule" id="PRU10141"/>
    </source>
</evidence>
<dbReference type="EMBL" id="GIBP01005822">
    <property type="protein sequence ID" value="NDV34791.1"/>
    <property type="molecule type" value="Transcribed_RNA"/>
</dbReference>
<dbReference type="SUPFAM" id="SSF56112">
    <property type="entry name" value="Protein kinase-like (PK-like)"/>
    <property type="match status" value="1"/>
</dbReference>
<dbReference type="InterPro" id="IPR017441">
    <property type="entry name" value="Protein_kinase_ATP_BS"/>
</dbReference>
<dbReference type="PROSITE" id="PS00107">
    <property type="entry name" value="PROTEIN_KINASE_ATP"/>
    <property type="match status" value="1"/>
</dbReference>
<sequence length="275" mass="30127">MGDLGSGATSIVKLGESKETKSKVAIKCITEATHPSFRSNTTKVIGDILKACSHPNIATLVDLFEEKEGLFVVLELYAGPLTKVLQQSQNLVWTEKDACRIITQILETTQYIHSLGIIHGDLTTGNILSADANATQIKISGFTKAQKEETESDIFCEPYFKAPELLEGKKHGKSVDLWAIGCMSFLLLSGKYPFADSNLMRLNANIKNGKFEFAESDWAKVDPKAKEFVKGLLNVNPQERTTMEKALQDPWITGGGSGEVLTAFAVNLKGNKFTH</sequence>
<dbReference type="Gene3D" id="3.30.200.20">
    <property type="entry name" value="Phosphorylase Kinase, domain 1"/>
    <property type="match status" value="1"/>
</dbReference>
<protein>
    <recommendedName>
        <fullName evidence="2">Protein kinase domain-containing protein</fullName>
    </recommendedName>
</protein>
<dbReference type="PROSITE" id="PS50011">
    <property type="entry name" value="PROTEIN_KINASE_DOM"/>
    <property type="match status" value="1"/>
</dbReference>
<keyword evidence="1" id="KW-0547">Nucleotide-binding</keyword>
<evidence type="ECO:0000313" key="3">
    <source>
        <dbReference type="EMBL" id="NDV34791.1"/>
    </source>
</evidence>
<dbReference type="Pfam" id="PF00069">
    <property type="entry name" value="Pkinase"/>
    <property type="match status" value="1"/>
</dbReference>
<feature type="binding site" evidence="1">
    <location>
        <position position="27"/>
    </location>
    <ligand>
        <name>ATP</name>
        <dbReference type="ChEBI" id="CHEBI:30616"/>
    </ligand>
</feature>
<dbReference type="InterPro" id="IPR011009">
    <property type="entry name" value="Kinase-like_dom_sf"/>
</dbReference>
<dbReference type="Gene3D" id="1.10.510.10">
    <property type="entry name" value="Transferase(Phosphotransferase) domain 1"/>
    <property type="match status" value="1"/>
</dbReference>
<name>A0A6B2LD94_9EUKA</name>
<accession>A0A6B2LD94</accession>
<keyword evidence="1" id="KW-0067">ATP-binding</keyword>
<dbReference type="InterPro" id="IPR000719">
    <property type="entry name" value="Prot_kinase_dom"/>
</dbReference>